<evidence type="ECO:0000256" key="3">
    <source>
        <dbReference type="ARBA" id="ARBA00020983"/>
    </source>
</evidence>
<comment type="similarity">
    <text evidence="2">Belongs to the COG8 family.</text>
</comment>
<evidence type="ECO:0000256" key="8">
    <source>
        <dbReference type="ARBA" id="ARBA00031347"/>
    </source>
</evidence>
<dbReference type="GO" id="GO:0015031">
    <property type="term" value="P:protein transport"/>
    <property type="evidence" value="ECO:0007669"/>
    <property type="project" value="UniProtKB-KW"/>
</dbReference>
<evidence type="ECO:0000256" key="2">
    <source>
        <dbReference type="ARBA" id="ARBA00006419"/>
    </source>
</evidence>
<keyword evidence="4" id="KW-0813">Transport</keyword>
<evidence type="ECO:0000256" key="5">
    <source>
        <dbReference type="ARBA" id="ARBA00022927"/>
    </source>
</evidence>
<dbReference type="PANTHER" id="PTHR21311">
    <property type="entry name" value="CONSERVED OLIGOMERIC GOLGI COMPLEX COMPONENT 8"/>
    <property type="match status" value="1"/>
</dbReference>
<evidence type="ECO:0000256" key="7">
    <source>
        <dbReference type="ARBA" id="ARBA00023136"/>
    </source>
</evidence>
<sequence>MGQELKELCELLFPGSSTENAEKYGEITDYIKKLGSQNWEHIRKEPERLSEEMKQLTEQTQELAFTNYKTFVETAEISRTVIKDLDKSKESLETFLKTTPEFLQECESRYSTIRNQSDKLLELLELPALMREALNAEDYETSERLLRRIVELHRIHLFNVLTQHKSIFLSDSQESKVKDDELSGTSALSCWLKLKVEALAQILDQDLMREDESSFESLLNQCMYLGLSFGRVGADMRCVLTPLYRNNILIQFHNGIDRADSHFDSQMRSYKVPSIKNVPRPLNENVASGPPENLLDYYPSAEYCNGMLTVLNLFRVTAPLNIVKEVYNSFRQSFVKAVQVLVGFYHREQQGFTDIERNNFVSLCVCFTEELIPYLMKCLSLSFPSTQIAELLGVTLSVLQESKILCIDQNGICEPLNSITGISIN</sequence>
<organism evidence="9 10">
    <name type="scientific">Operophtera brumata</name>
    <name type="common">Winter moth</name>
    <name type="synonym">Phalaena brumata</name>
    <dbReference type="NCBI Taxonomy" id="104452"/>
    <lineage>
        <taxon>Eukaryota</taxon>
        <taxon>Metazoa</taxon>
        <taxon>Ecdysozoa</taxon>
        <taxon>Arthropoda</taxon>
        <taxon>Hexapoda</taxon>
        <taxon>Insecta</taxon>
        <taxon>Pterygota</taxon>
        <taxon>Neoptera</taxon>
        <taxon>Endopterygota</taxon>
        <taxon>Lepidoptera</taxon>
        <taxon>Glossata</taxon>
        <taxon>Ditrysia</taxon>
        <taxon>Geometroidea</taxon>
        <taxon>Geometridae</taxon>
        <taxon>Larentiinae</taxon>
        <taxon>Operophtera</taxon>
    </lineage>
</organism>
<keyword evidence="6" id="KW-0333">Golgi apparatus</keyword>
<gene>
    <name evidence="9" type="ORF">OBRU01_23322</name>
</gene>
<evidence type="ECO:0000256" key="1">
    <source>
        <dbReference type="ARBA" id="ARBA00004395"/>
    </source>
</evidence>
<dbReference type="PANTHER" id="PTHR21311:SF0">
    <property type="entry name" value="CONSERVED OLIGOMERIC GOLGI COMPLEX SUBUNIT 8"/>
    <property type="match status" value="1"/>
</dbReference>
<comment type="caution">
    <text evidence="9">The sequence shown here is derived from an EMBL/GenBank/DDBJ whole genome shotgun (WGS) entry which is preliminary data.</text>
</comment>
<dbReference type="Pfam" id="PF04124">
    <property type="entry name" value="Dor1"/>
    <property type="match status" value="1"/>
</dbReference>
<accession>A0A0L7KP13</accession>
<comment type="subcellular location">
    <subcellularLocation>
        <location evidence="1">Golgi apparatus membrane</location>
        <topology evidence="1">Peripheral membrane protein</topology>
    </subcellularLocation>
</comment>
<keyword evidence="7" id="KW-0472">Membrane</keyword>
<evidence type="ECO:0000256" key="4">
    <source>
        <dbReference type="ARBA" id="ARBA00022448"/>
    </source>
</evidence>
<evidence type="ECO:0000313" key="9">
    <source>
        <dbReference type="EMBL" id="KOB65037.1"/>
    </source>
</evidence>
<dbReference type="STRING" id="104452.A0A0L7KP13"/>
<dbReference type="AlphaFoldDB" id="A0A0L7KP13"/>
<proteinExistence type="inferred from homology"/>
<reference evidence="9 10" key="1">
    <citation type="journal article" date="2015" name="Genome Biol. Evol.">
        <title>The genome of winter moth (Operophtera brumata) provides a genomic perspective on sexual dimorphism and phenology.</title>
        <authorList>
            <person name="Derks M.F."/>
            <person name="Smit S."/>
            <person name="Salis L."/>
            <person name="Schijlen E."/>
            <person name="Bossers A."/>
            <person name="Mateman C."/>
            <person name="Pijl A.S."/>
            <person name="de Ridder D."/>
            <person name="Groenen M.A."/>
            <person name="Visser M.E."/>
            <person name="Megens H.J."/>
        </authorList>
    </citation>
    <scope>NUCLEOTIDE SEQUENCE [LARGE SCALE GENOMIC DNA]</scope>
    <source>
        <strain evidence="9">WM2013NL</strain>
        <tissue evidence="9">Head and thorax</tissue>
    </source>
</reference>
<dbReference type="GO" id="GO:0000139">
    <property type="term" value="C:Golgi membrane"/>
    <property type="evidence" value="ECO:0007669"/>
    <property type="project" value="UniProtKB-SubCell"/>
</dbReference>
<evidence type="ECO:0000256" key="6">
    <source>
        <dbReference type="ARBA" id="ARBA00023034"/>
    </source>
</evidence>
<dbReference type="EMBL" id="JTDY01007670">
    <property type="protein sequence ID" value="KOB65037.1"/>
    <property type="molecule type" value="Genomic_DNA"/>
</dbReference>
<keyword evidence="10" id="KW-1185">Reference proteome</keyword>
<protein>
    <recommendedName>
        <fullName evidence="3">Conserved oligomeric Golgi complex subunit 8</fullName>
    </recommendedName>
    <alternativeName>
        <fullName evidence="8">Component of oligomeric Golgi complex 8</fullName>
    </alternativeName>
</protein>
<dbReference type="Proteomes" id="UP000037510">
    <property type="component" value="Unassembled WGS sequence"/>
</dbReference>
<evidence type="ECO:0000313" key="10">
    <source>
        <dbReference type="Proteomes" id="UP000037510"/>
    </source>
</evidence>
<dbReference type="GO" id="GO:0006891">
    <property type="term" value="P:intra-Golgi vesicle-mediated transport"/>
    <property type="evidence" value="ECO:0007669"/>
    <property type="project" value="TreeGrafter"/>
</dbReference>
<name>A0A0L7KP13_OPEBR</name>
<keyword evidence="5" id="KW-0653">Protein transport</keyword>
<dbReference type="GO" id="GO:0017119">
    <property type="term" value="C:Golgi transport complex"/>
    <property type="evidence" value="ECO:0007669"/>
    <property type="project" value="InterPro"/>
</dbReference>
<dbReference type="InterPro" id="IPR007255">
    <property type="entry name" value="COG8"/>
</dbReference>